<sequence length="203" mass="22379">MNNQNYTGIIPAQQEGDVINAESSVELADSKAAAELFETAKQRLLNVNGWHELAGRPLAHFYLTDATGEEISGPVSQGNYFKIDIPGPGTEAGNGFDWAKVEEVELYNWGDVESVGIRVRPAANPTGNDPTIAHFYDEESTSTFTVTREQNKLTARIIDRNIKTNSDSEKITDQIRNKVVGFIGMLSFSKVQWKSLADGLIEE</sequence>
<proteinExistence type="predicted"/>
<keyword evidence="2" id="KW-1185">Reference proteome</keyword>
<dbReference type="Proteomes" id="UP000294850">
    <property type="component" value="Unassembled WGS sequence"/>
</dbReference>
<gene>
    <name evidence="1" type="ORF">E0F88_14955</name>
</gene>
<dbReference type="EMBL" id="SMFL01000005">
    <property type="protein sequence ID" value="TDE14496.1"/>
    <property type="molecule type" value="Genomic_DNA"/>
</dbReference>
<evidence type="ECO:0000313" key="2">
    <source>
        <dbReference type="Proteomes" id="UP000294850"/>
    </source>
</evidence>
<evidence type="ECO:0000313" key="1">
    <source>
        <dbReference type="EMBL" id="TDE14496.1"/>
    </source>
</evidence>
<name>A0A4R5DK24_9BACT</name>
<dbReference type="AlphaFoldDB" id="A0A4R5DK24"/>
<protein>
    <submittedName>
        <fullName evidence="1">Uncharacterized protein</fullName>
    </submittedName>
</protein>
<dbReference type="OrthoDB" id="947646at2"/>
<reference evidence="1 2" key="1">
    <citation type="submission" date="2019-03" db="EMBL/GenBank/DDBJ databases">
        <title>Dyadobacter AR-3-6 sp. nov., isolated from arctic soil.</title>
        <authorList>
            <person name="Chaudhary D.K."/>
        </authorList>
    </citation>
    <scope>NUCLEOTIDE SEQUENCE [LARGE SCALE GENOMIC DNA]</scope>
    <source>
        <strain evidence="1 2">AR-3-6</strain>
    </source>
</reference>
<dbReference type="RefSeq" id="WP_131959080.1">
    <property type="nucleotide sequence ID" value="NZ_SMFL01000005.1"/>
</dbReference>
<comment type="caution">
    <text evidence="1">The sequence shown here is derived from an EMBL/GenBank/DDBJ whole genome shotgun (WGS) entry which is preliminary data.</text>
</comment>
<organism evidence="1 2">
    <name type="scientific">Dyadobacter psychrotolerans</name>
    <dbReference type="NCBI Taxonomy" id="2541721"/>
    <lineage>
        <taxon>Bacteria</taxon>
        <taxon>Pseudomonadati</taxon>
        <taxon>Bacteroidota</taxon>
        <taxon>Cytophagia</taxon>
        <taxon>Cytophagales</taxon>
        <taxon>Spirosomataceae</taxon>
        <taxon>Dyadobacter</taxon>
    </lineage>
</organism>
<accession>A0A4R5DK24</accession>